<keyword evidence="4 6" id="KW-1133">Transmembrane helix</keyword>
<feature type="transmembrane region" description="Helical" evidence="6">
    <location>
        <begin position="103"/>
        <end position="127"/>
    </location>
</feature>
<feature type="transmembrane region" description="Helical" evidence="6">
    <location>
        <begin position="274"/>
        <end position="297"/>
    </location>
</feature>
<feature type="transmembrane region" description="Helical" evidence="6">
    <location>
        <begin position="405"/>
        <end position="425"/>
    </location>
</feature>
<keyword evidence="5 6" id="KW-0472">Membrane</keyword>
<keyword evidence="3 6" id="KW-0812">Transmembrane</keyword>
<dbReference type="GO" id="GO:0015171">
    <property type="term" value="F:amino acid transmembrane transporter activity"/>
    <property type="evidence" value="ECO:0007669"/>
    <property type="project" value="TreeGrafter"/>
</dbReference>
<feature type="transmembrane region" description="Helical" evidence="6">
    <location>
        <begin position="27"/>
        <end position="47"/>
    </location>
</feature>
<evidence type="ECO:0000256" key="4">
    <source>
        <dbReference type="ARBA" id="ARBA00022989"/>
    </source>
</evidence>
<evidence type="ECO:0000256" key="6">
    <source>
        <dbReference type="SAM" id="Phobius"/>
    </source>
</evidence>
<sequence>MSIWKRKSLAQLLSEAADSEKGLKRTLTAWSLIALGIGAIIGAGLFVRTATAAAQSAGPSVTIAFIVAAIGCALAGLCYAELSSSIPISGSAYTYTYATMGEFLAWIIGWDLILEYAVGAATVGIAWSEYLNNLLVNVLHVSPIPFSLSHSPFQSNLETGEHGIINLPALFIVAIISLLLIKGIQESAFVNGIIVIVKVAIVILIIVIGWNFINPANHEPYIPQSSIFTDEHGIDHSYGGIMGILGAAGTVFFAFIGFDAVSTAAQETKNPKKAMPIGILGSLAVCTLLYILFAHVLTGVATVEDFRTGGKEASVAFAINKYMIGYEWLGQLVTVAILAGFSSVILVMLLGQSRVFYAMGKDGLLPKAFSDVHPKYKTPYKANLVILVIVGLFAAFIPGDIVGDMTSIGTLFAFVLVCISVIILRKKEPNMVREFKTPFVPLVPLLGVGVCCAMMYGLGWTNWLRLFAWMALGVIIYFAYGKKNSVLNKSDK</sequence>
<evidence type="ECO:0000256" key="5">
    <source>
        <dbReference type="ARBA" id="ARBA00023136"/>
    </source>
</evidence>
<dbReference type="PIRSF" id="PIRSF006060">
    <property type="entry name" value="AA_transporter"/>
    <property type="match status" value="1"/>
</dbReference>
<dbReference type="Gene3D" id="1.20.1740.10">
    <property type="entry name" value="Amino acid/polyamine transporter I"/>
    <property type="match status" value="1"/>
</dbReference>
<feature type="transmembrane region" description="Helical" evidence="6">
    <location>
        <begin position="328"/>
        <end position="351"/>
    </location>
</feature>
<feature type="transmembrane region" description="Helical" evidence="6">
    <location>
        <begin position="238"/>
        <end position="262"/>
    </location>
</feature>
<dbReference type="AlphaFoldDB" id="A0A6V6Z880"/>
<feature type="transmembrane region" description="Helical" evidence="6">
    <location>
        <begin position="188"/>
        <end position="213"/>
    </location>
</feature>
<keyword evidence="8" id="KW-1185">Reference proteome</keyword>
<keyword evidence="2" id="KW-0813">Transport</keyword>
<reference evidence="7 8" key="1">
    <citation type="submission" date="2020-06" db="EMBL/GenBank/DDBJ databases">
        <authorList>
            <person name="Criscuolo A."/>
        </authorList>
    </citation>
    <scope>NUCLEOTIDE SEQUENCE [LARGE SCALE GENOMIC DNA]</scope>
    <source>
        <strain evidence="8">CIP 110025</strain>
    </source>
</reference>
<feature type="transmembrane region" description="Helical" evidence="6">
    <location>
        <begin position="437"/>
        <end position="457"/>
    </location>
</feature>
<name>A0A6V6Z880_9FLAO</name>
<dbReference type="PANTHER" id="PTHR43243:SF4">
    <property type="entry name" value="CATIONIC AMINO ACID TRANSPORTER 4"/>
    <property type="match status" value="1"/>
</dbReference>
<protein>
    <submittedName>
        <fullName evidence="7">Amino acid transporter</fullName>
    </submittedName>
</protein>
<accession>A0A6V6Z880</accession>
<evidence type="ECO:0000313" key="7">
    <source>
        <dbReference type="EMBL" id="CAD0007706.1"/>
    </source>
</evidence>
<proteinExistence type="predicted"/>
<evidence type="ECO:0000256" key="3">
    <source>
        <dbReference type="ARBA" id="ARBA00022692"/>
    </source>
</evidence>
<dbReference type="RefSeq" id="WP_031456753.1">
    <property type="nucleotide sequence ID" value="NZ_CAIJDO010000203.1"/>
</dbReference>
<feature type="transmembrane region" description="Helical" evidence="6">
    <location>
        <begin position="59"/>
        <end position="82"/>
    </location>
</feature>
<evidence type="ECO:0000256" key="1">
    <source>
        <dbReference type="ARBA" id="ARBA00004141"/>
    </source>
</evidence>
<dbReference type="GO" id="GO:0016020">
    <property type="term" value="C:membrane"/>
    <property type="evidence" value="ECO:0007669"/>
    <property type="project" value="UniProtKB-SubCell"/>
</dbReference>
<organism evidence="7 8">
    <name type="scientific">Flavobacterium chungangense</name>
    <dbReference type="NCBI Taxonomy" id="554283"/>
    <lineage>
        <taxon>Bacteria</taxon>
        <taxon>Pseudomonadati</taxon>
        <taxon>Bacteroidota</taxon>
        <taxon>Flavobacteriia</taxon>
        <taxon>Flavobacteriales</taxon>
        <taxon>Flavobacteriaceae</taxon>
        <taxon>Flavobacterium</taxon>
    </lineage>
</organism>
<comment type="subcellular location">
    <subcellularLocation>
        <location evidence="1">Membrane</location>
        <topology evidence="1">Multi-pass membrane protein</topology>
    </subcellularLocation>
</comment>
<dbReference type="InterPro" id="IPR002293">
    <property type="entry name" value="AA/rel_permease1"/>
</dbReference>
<dbReference type="Pfam" id="PF13520">
    <property type="entry name" value="AA_permease_2"/>
    <property type="match status" value="1"/>
</dbReference>
<gene>
    <name evidence="7" type="ORF">FLACHUCJ7_03430</name>
</gene>
<dbReference type="PANTHER" id="PTHR43243">
    <property type="entry name" value="INNER MEMBRANE TRANSPORTER YGJI-RELATED"/>
    <property type="match status" value="1"/>
</dbReference>
<feature type="transmembrane region" description="Helical" evidence="6">
    <location>
        <begin position="163"/>
        <end position="181"/>
    </location>
</feature>
<feature type="transmembrane region" description="Helical" evidence="6">
    <location>
        <begin position="382"/>
        <end position="399"/>
    </location>
</feature>
<evidence type="ECO:0000256" key="2">
    <source>
        <dbReference type="ARBA" id="ARBA00022448"/>
    </source>
</evidence>
<evidence type="ECO:0000313" key="8">
    <source>
        <dbReference type="Proteomes" id="UP000556700"/>
    </source>
</evidence>
<comment type="caution">
    <text evidence="7">The sequence shown here is derived from an EMBL/GenBank/DDBJ whole genome shotgun (WGS) entry which is preliminary data.</text>
</comment>
<dbReference type="Proteomes" id="UP000556700">
    <property type="component" value="Unassembled WGS sequence"/>
</dbReference>
<feature type="transmembrane region" description="Helical" evidence="6">
    <location>
        <begin position="463"/>
        <end position="480"/>
    </location>
</feature>
<dbReference type="EMBL" id="CAIJDO010000203">
    <property type="protein sequence ID" value="CAD0007706.1"/>
    <property type="molecule type" value="Genomic_DNA"/>
</dbReference>